<dbReference type="PANTHER" id="PTHR22803">
    <property type="entry name" value="MANNOSE, PHOSPHOLIPASE, LECTIN RECEPTOR RELATED"/>
    <property type="match status" value="1"/>
</dbReference>
<evidence type="ECO:0000313" key="4">
    <source>
        <dbReference type="EMBL" id="CAC5357586.1"/>
    </source>
</evidence>
<keyword evidence="2" id="KW-1133">Transmembrane helix</keyword>
<evidence type="ECO:0000256" key="2">
    <source>
        <dbReference type="SAM" id="Phobius"/>
    </source>
</evidence>
<gene>
    <name evidence="4" type="ORF">MCOR_1211</name>
</gene>
<name>A0A6J7ZWF9_MYTCO</name>
<dbReference type="InterPro" id="IPR016187">
    <property type="entry name" value="CTDL_fold"/>
</dbReference>
<dbReference type="OrthoDB" id="6128183at2759"/>
<proteinExistence type="predicted"/>
<dbReference type="InterPro" id="IPR001304">
    <property type="entry name" value="C-type_lectin-like"/>
</dbReference>
<dbReference type="Pfam" id="PF00059">
    <property type="entry name" value="Lectin_C"/>
    <property type="match status" value="1"/>
</dbReference>
<dbReference type="PROSITE" id="PS50041">
    <property type="entry name" value="C_TYPE_LECTIN_2"/>
    <property type="match status" value="1"/>
</dbReference>
<dbReference type="InterPro" id="IPR018378">
    <property type="entry name" value="C-type_lectin_CS"/>
</dbReference>
<protein>
    <recommendedName>
        <fullName evidence="3">C-type lectin domain-containing protein</fullName>
    </recommendedName>
</protein>
<dbReference type="CDD" id="cd00037">
    <property type="entry name" value="CLECT"/>
    <property type="match status" value="1"/>
</dbReference>
<dbReference type="Gene3D" id="3.10.100.10">
    <property type="entry name" value="Mannose-Binding Protein A, subunit A"/>
    <property type="match status" value="1"/>
</dbReference>
<accession>A0A6J7ZWF9</accession>
<dbReference type="EMBL" id="CACVKT020000204">
    <property type="protein sequence ID" value="CAC5357584.1"/>
    <property type="molecule type" value="Genomic_DNA"/>
</dbReference>
<dbReference type="InterPro" id="IPR050111">
    <property type="entry name" value="C-type_lectin/snaclec_domain"/>
</dbReference>
<evidence type="ECO:0000313" key="5">
    <source>
        <dbReference type="Proteomes" id="UP000507470"/>
    </source>
</evidence>
<feature type="domain" description="C-type lectin" evidence="3">
    <location>
        <begin position="120"/>
        <end position="233"/>
    </location>
</feature>
<dbReference type="Proteomes" id="UP000507470">
    <property type="component" value="Unassembled WGS sequence"/>
</dbReference>
<evidence type="ECO:0000259" key="3">
    <source>
        <dbReference type="PROSITE" id="PS50041"/>
    </source>
</evidence>
<dbReference type="SUPFAM" id="SSF56436">
    <property type="entry name" value="C-type lectin-like"/>
    <property type="match status" value="1"/>
</dbReference>
<keyword evidence="5" id="KW-1185">Reference proteome</keyword>
<dbReference type="AlphaFoldDB" id="A0A6J7ZWF9"/>
<keyword evidence="1" id="KW-1015">Disulfide bond</keyword>
<reference evidence="4 5" key="1">
    <citation type="submission" date="2020-06" db="EMBL/GenBank/DDBJ databases">
        <authorList>
            <person name="Li R."/>
            <person name="Bekaert M."/>
        </authorList>
    </citation>
    <scope>NUCLEOTIDE SEQUENCE [LARGE SCALE GENOMIC DNA]</scope>
    <source>
        <strain evidence="4">Wild</strain>
        <strain evidence="5">wild</strain>
    </source>
</reference>
<evidence type="ECO:0000256" key="1">
    <source>
        <dbReference type="ARBA" id="ARBA00023157"/>
    </source>
</evidence>
<dbReference type="SMART" id="SM00034">
    <property type="entry name" value="CLECT"/>
    <property type="match status" value="1"/>
</dbReference>
<dbReference type="EMBL" id="CACVKT020000204">
    <property type="protein sequence ID" value="CAC5357586.1"/>
    <property type="molecule type" value="Genomic_DNA"/>
</dbReference>
<sequence>MYEDLIITTPDEHIYSEHTYDTVDVRNESSSNSLKIPVKRKTKRRVIMLLVVIVIVALTTVFTALLIIKEKMSNTNDTTYDQQTTSPFPRGITKTQINDTDKSGVNCKTGWITSSGLRSCYLFSNDDDATDWNGAQSECLKLGGSLTDVETNMELNFLNYQVLIRFGHDYWIGGTDNGTEDRFRWEPSEQPFNVTYWGPGEPNNLGNIEHCVDYRQLKWNDAPCDIKVKYICEIKV</sequence>
<keyword evidence="2" id="KW-0812">Transmembrane</keyword>
<dbReference type="InterPro" id="IPR016186">
    <property type="entry name" value="C-type_lectin-like/link_sf"/>
</dbReference>
<keyword evidence="2" id="KW-0472">Membrane</keyword>
<feature type="transmembrane region" description="Helical" evidence="2">
    <location>
        <begin position="46"/>
        <end position="68"/>
    </location>
</feature>
<organism evidence="4 5">
    <name type="scientific">Mytilus coruscus</name>
    <name type="common">Sea mussel</name>
    <dbReference type="NCBI Taxonomy" id="42192"/>
    <lineage>
        <taxon>Eukaryota</taxon>
        <taxon>Metazoa</taxon>
        <taxon>Spiralia</taxon>
        <taxon>Lophotrochozoa</taxon>
        <taxon>Mollusca</taxon>
        <taxon>Bivalvia</taxon>
        <taxon>Autobranchia</taxon>
        <taxon>Pteriomorphia</taxon>
        <taxon>Mytilida</taxon>
        <taxon>Mytiloidea</taxon>
        <taxon>Mytilidae</taxon>
        <taxon>Mytilinae</taxon>
        <taxon>Mytilus</taxon>
    </lineage>
</organism>
<dbReference type="PROSITE" id="PS00615">
    <property type="entry name" value="C_TYPE_LECTIN_1"/>
    <property type="match status" value="1"/>
</dbReference>